<dbReference type="CDD" id="cd18808">
    <property type="entry name" value="SF1_C_Upf1"/>
    <property type="match status" value="1"/>
</dbReference>
<keyword evidence="2" id="KW-0547">Nucleotide-binding</keyword>
<evidence type="ECO:0000256" key="3">
    <source>
        <dbReference type="ARBA" id="ARBA00022801"/>
    </source>
</evidence>
<name>A0A5B8VEW2_9BACT</name>
<dbReference type="SUPFAM" id="SSF52540">
    <property type="entry name" value="P-loop containing nucleoside triphosphate hydrolases"/>
    <property type="match status" value="1"/>
</dbReference>
<dbReference type="GO" id="GO:0005524">
    <property type="term" value="F:ATP binding"/>
    <property type="evidence" value="ECO:0007669"/>
    <property type="project" value="UniProtKB-KW"/>
</dbReference>
<evidence type="ECO:0000256" key="5">
    <source>
        <dbReference type="ARBA" id="ARBA00022840"/>
    </source>
</evidence>
<dbReference type="RefSeq" id="WP_147192489.1">
    <property type="nucleotide sequence ID" value="NZ_CP042435.1"/>
</dbReference>
<dbReference type="InterPro" id="IPR041677">
    <property type="entry name" value="DNA2/NAM7_AAA_11"/>
</dbReference>
<dbReference type="InterPro" id="IPR047187">
    <property type="entry name" value="SF1_C_Upf1"/>
</dbReference>
<evidence type="ECO:0000256" key="4">
    <source>
        <dbReference type="ARBA" id="ARBA00022806"/>
    </source>
</evidence>
<dbReference type="KEGG" id="pgin:FRZ67_20760"/>
<evidence type="ECO:0000259" key="6">
    <source>
        <dbReference type="SMART" id="SM00487"/>
    </source>
</evidence>
<dbReference type="Proteomes" id="UP000321533">
    <property type="component" value="Chromosome"/>
</dbReference>
<proteinExistence type="inferred from homology"/>
<dbReference type="OrthoDB" id="9757917at2"/>
<dbReference type="PANTHER" id="PTHR43788">
    <property type="entry name" value="DNA2/NAM7 HELICASE FAMILY MEMBER"/>
    <property type="match status" value="1"/>
</dbReference>
<feature type="domain" description="Helicase ATP-binding" evidence="6">
    <location>
        <begin position="176"/>
        <end position="415"/>
    </location>
</feature>
<evidence type="ECO:0000313" key="8">
    <source>
        <dbReference type="Proteomes" id="UP000321533"/>
    </source>
</evidence>
<sequence>MAVTHPYIKQLLQCIDLEEKEQVKQYSLDQVHTLKSLKAEGLALHPITVTRKNFGYADYPEISFKLNFPTETNQFKDGAAIECFISGEEPIKGLLLNLDGKNGEFRLFAPDFPDWIEDNGVGIKLAPDQRTTTIMKTVLNNLENNKHLFALFQELHDGRSKERSISTVRTELIDFRNKRLNKSQQQAVTAILQNEEMIIVHGPPGTGKTTTLIEAIIQLIKKGEKVLVSAPSNTAVDNIAKGLIAQGVKIVRVGNTSKVDETIFPYTAEGRLANSKQQKEIKQLKIRAEEFRKMALKYKRSFGKAEREQRNLLFREVKNTRTEMKKLQSYNEEKLYAEADVILGTPIGLYDAKINHIKFQTLVIDEAGQCIEPLAWCIFPLAEKYVLAGDHLQLPPTVLSDEAARSGLNKSILEISIAGINNIHLLNTQYRMRQAIAGFSGNYFYNGLLLTAAHLSNIADHIYFIDTAGSGFNEAHGSDGVSLQNEGELRIAQKLIETEHLDVMQTAFISPYSGQVVLAKEMLPATMRISTIDSFQGQEKQTVILSLVRSNDDSVIGFLKDYRRMNVAITRAKEKLFVIGDSATIGADLFYNSFLSYVEQYGIYKTVWEFEL</sequence>
<dbReference type="GO" id="GO:0016787">
    <property type="term" value="F:hydrolase activity"/>
    <property type="evidence" value="ECO:0007669"/>
    <property type="project" value="UniProtKB-KW"/>
</dbReference>
<keyword evidence="8" id="KW-1185">Reference proteome</keyword>
<dbReference type="InterPro" id="IPR014001">
    <property type="entry name" value="Helicase_ATP-bd"/>
</dbReference>
<dbReference type="InterPro" id="IPR041679">
    <property type="entry name" value="DNA2/NAM7-like_C"/>
</dbReference>
<gene>
    <name evidence="7" type="ORF">FRZ67_20760</name>
</gene>
<dbReference type="InterPro" id="IPR050534">
    <property type="entry name" value="Coronavir_polyprotein_1ab"/>
</dbReference>
<keyword evidence="4" id="KW-0347">Helicase</keyword>
<reference evidence="7 8" key="1">
    <citation type="journal article" date="2016" name="Int. J. Syst. Evol. Microbiol.">
        <title>Panacibacter ginsenosidivorans gen. nov., sp. nov., with ginsenoside converting activity isolated from soil of a ginseng field.</title>
        <authorList>
            <person name="Siddiqi M.Z."/>
            <person name="Muhammad Shafi S."/>
            <person name="Choi K.D."/>
            <person name="Im W.T."/>
        </authorList>
    </citation>
    <scope>NUCLEOTIDE SEQUENCE [LARGE SCALE GENOMIC DNA]</scope>
    <source>
        <strain evidence="7 8">Gsoil1550</strain>
    </source>
</reference>
<dbReference type="PANTHER" id="PTHR43788:SF8">
    <property type="entry name" value="DNA-BINDING PROTEIN SMUBP-2"/>
    <property type="match status" value="1"/>
</dbReference>
<protein>
    <submittedName>
        <fullName evidence="7">AAA family ATPase</fullName>
    </submittedName>
</protein>
<dbReference type="Pfam" id="PF13086">
    <property type="entry name" value="AAA_11"/>
    <property type="match status" value="1"/>
</dbReference>
<evidence type="ECO:0000256" key="2">
    <source>
        <dbReference type="ARBA" id="ARBA00022741"/>
    </source>
</evidence>
<keyword evidence="5" id="KW-0067">ATP-binding</keyword>
<dbReference type="SMART" id="SM00487">
    <property type="entry name" value="DEXDc"/>
    <property type="match status" value="1"/>
</dbReference>
<dbReference type="Gene3D" id="3.40.50.300">
    <property type="entry name" value="P-loop containing nucleotide triphosphate hydrolases"/>
    <property type="match status" value="2"/>
</dbReference>
<dbReference type="AlphaFoldDB" id="A0A5B8VEW2"/>
<dbReference type="InterPro" id="IPR027417">
    <property type="entry name" value="P-loop_NTPase"/>
</dbReference>
<accession>A0A5B8VEW2</accession>
<comment type="similarity">
    <text evidence="1">Belongs to the DNA2/NAM7 helicase family.</text>
</comment>
<evidence type="ECO:0000256" key="1">
    <source>
        <dbReference type="ARBA" id="ARBA00007913"/>
    </source>
</evidence>
<evidence type="ECO:0000313" key="7">
    <source>
        <dbReference type="EMBL" id="QEC69613.1"/>
    </source>
</evidence>
<dbReference type="Gene3D" id="2.40.30.270">
    <property type="match status" value="1"/>
</dbReference>
<dbReference type="Pfam" id="PF13087">
    <property type="entry name" value="AAA_12"/>
    <property type="match status" value="1"/>
</dbReference>
<dbReference type="EMBL" id="CP042435">
    <property type="protein sequence ID" value="QEC69613.1"/>
    <property type="molecule type" value="Genomic_DNA"/>
</dbReference>
<organism evidence="7 8">
    <name type="scientific">Panacibacter ginsenosidivorans</name>
    <dbReference type="NCBI Taxonomy" id="1813871"/>
    <lineage>
        <taxon>Bacteria</taxon>
        <taxon>Pseudomonadati</taxon>
        <taxon>Bacteroidota</taxon>
        <taxon>Chitinophagia</taxon>
        <taxon>Chitinophagales</taxon>
        <taxon>Chitinophagaceae</taxon>
        <taxon>Panacibacter</taxon>
    </lineage>
</organism>
<keyword evidence="3" id="KW-0378">Hydrolase</keyword>
<dbReference type="GO" id="GO:0043139">
    <property type="term" value="F:5'-3' DNA helicase activity"/>
    <property type="evidence" value="ECO:0007669"/>
    <property type="project" value="TreeGrafter"/>
</dbReference>